<feature type="domain" description="TF-B3" evidence="7">
    <location>
        <begin position="14"/>
        <end position="108"/>
    </location>
</feature>
<evidence type="ECO:0000256" key="4">
    <source>
        <dbReference type="ARBA" id="ARBA00023163"/>
    </source>
</evidence>
<dbReference type="GO" id="GO:0003677">
    <property type="term" value="F:DNA binding"/>
    <property type="evidence" value="ECO:0007669"/>
    <property type="project" value="UniProtKB-KW"/>
</dbReference>
<comment type="caution">
    <text evidence="8">The sequence shown here is derived from an EMBL/GenBank/DDBJ whole genome shotgun (WGS) entry which is preliminary data.</text>
</comment>
<evidence type="ECO:0000256" key="5">
    <source>
        <dbReference type="ARBA" id="ARBA00023242"/>
    </source>
</evidence>
<evidence type="ECO:0000259" key="7">
    <source>
        <dbReference type="PROSITE" id="PS50863"/>
    </source>
</evidence>
<accession>A0ABD3BGC8</accession>
<keyword evidence="4" id="KW-0804">Transcription</keyword>
<keyword evidence="3" id="KW-0238">DNA-binding</keyword>
<dbReference type="PANTHER" id="PTHR31920:SF108">
    <property type="entry name" value="B3 DOMAIN-CONTAINING TRANSCRIPTION FACTOR VRN1-LIKE"/>
    <property type="match status" value="1"/>
</dbReference>
<dbReference type="InterPro" id="IPR050655">
    <property type="entry name" value="Plant_B3_domain"/>
</dbReference>
<organism evidence="8 9">
    <name type="scientific">Castilleja foliolosa</name>
    <dbReference type="NCBI Taxonomy" id="1961234"/>
    <lineage>
        <taxon>Eukaryota</taxon>
        <taxon>Viridiplantae</taxon>
        <taxon>Streptophyta</taxon>
        <taxon>Embryophyta</taxon>
        <taxon>Tracheophyta</taxon>
        <taxon>Spermatophyta</taxon>
        <taxon>Magnoliopsida</taxon>
        <taxon>eudicotyledons</taxon>
        <taxon>Gunneridae</taxon>
        <taxon>Pentapetalae</taxon>
        <taxon>asterids</taxon>
        <taxon>lamiids</taxon>
        <taxon>Lamiales</taxon>
        <taxon>Orobanchaceae</taxon>
        <taxon>Pedicularideae</taxon>
        <taxon>Castillejinae</taxon>
        <taxon>Castilleja</taxon>
    </lineage>
</organism>
<evidence type="ECO:0000313" key="8">
    <source>
        <dbReference type="EMBL" id="KAL3616461.1"/>
    </source>
</evidence>
<proteinExistence type="predicted"/>
<evidence type="ECO:0000256" key="6">
    <source>
        <dbReference type="SAM" id="MobiDB-lite"/>
    </source>
</evidence>
<evidence type="ECO:0000313" key="9">
    <source>
        <dbReference type="Proteomes" id="UP001632038"/>
    </source>
</evidence>
<dbReference type="GO" id="GO:0005634">
    <property type="term" value="C:nucleus"/>
    <property type="evidence" value="ECO:0007669"/>
    <property type="project" value="UniProtKB-SubCell"/>
</dbReference>
<dbReference type="Pfam" id="PF02362">
    <property type="entry name" value="B3"/>
    <property type="match status" value="2"/>
</dbReference>
<keyword evidence="2" id="KW-0805">Transcription regulation</keyword>
<evidence type="ECO:0000256" key="3">
    <source>
        <dbReference type="ARBA" id="ARBA00023125"/>
    </source>
</evidence>
<feature type="domain" description="TF-B3" evidence="7">
    <location>
        <begin position="179"/>
        <end position="274"/>
    </location>
</feature>
<dbReference type="InterPro" id="IPR015300">
    <property type="entry name" value="DNA-bd_pseudobarrel_sf"/>
</dbReference>
<evidence type="ECO:0000256" key="2">
    <source>
        <dbReference type="ARBA" id="ARBA00023015"/>
    </source>
</evidence>
<dbReference type="PROSITE" id="PS50863">
    <property type="entry name" value="B3"/>
    <property type="match status" value="2"/>
</dbReference>
<protein>
    <recommendedName>
        <fullName evidence="7">TF-B3 domain-containing protein</fullName>
    </recommendedName>
</protein>
<gene>
    <name evidence="8" type="ORF">CASFOL_039851</name>
</gene>
<evidence type="ECO:0000256" key="1">
    <source>
        <dbReference type="ARBA" id="ARBA00004123"/>
    </source>
</evidence>
<comment type="subcellular location">
    <subcellularLocation>
        <location evidence="1">Nucleus</location>
    </subcellularLocation>
</comment>
<sequence>MTSAVRRPGRKPRPPMFFKIILDPKSNRLKVPIHFIKKYGLALPNPVFLRAPRGPSFKVELIINSDGETWLEKGWDKFRDYNSIDFGYFLVFKFDRNSSFRVLIFDKASPEIKYPSDANNHDETTMASDSGSESDDDIDAVELGDLGKERDILGDRTCVAYERARAFKSDNINQDHNCFISLMKPSFVSSSSILVILSSIIRDNYVDKVNDIKLRVCDGAMWKVKCSLESDDNARIFVGWSSFVKDNNLKVGDACLFEVHKSNKFVWNVYIFRR</sequence>
<reference evidence="9" key="1">
    <citation type="journal article" date="2024" name="IScience">
        <title>Strigolactones Initiate the Formation of Haustorium-like Structures in Castilleja.</title>
        <authorList>
            <person name="Buerger M."/>
            <person name="Peterson D."/>
            <person name="Chory J."/>
        </authorList>
    </citation>
    <scope>NUCLEOTIDE SEQUENCE [LARGE SCALE GENOMIC DNA]</scope>
</reference>
<dbReference type="SMART" id="SM01019">
    <property type="entry name" value="B3"/>
    <property type="match status" value="2"/>
</dbReference>
<keyword evidence="5" id="KW-0539">Nucleus</keyword>
<dbReference type="SUPFAM" id="SSF101936">
    <property type="entry name" value="DNA-binding pseudobarrel domain"/>
    <property type="match status" value="2"/>
</dbReference>
<name>A0ABD3BGC8_9LAMI</name>
<dbReference type="EMBL" id="JAVIJP010000092">
    <property type="protein sequence ID" value="KAL3616461.1"/>
    <property type="molecule type" value="Genomic_DNA"/>
</dbReference>
<dbReference type="PANTHER" id="PTHR31920">
    <property type="entry name" value="B3 DOMAIN-CONTAINING"/>
    <property type="match status" value="1"/>
</dbReference>
<dbReference type="CDD" id="cd10017">
    <property type="entry name" value="B3_DNA"/>
    <property type="match status" value="2"/>
</dbReference>
<dbReference type="AlphaFoldDB" id="A0ABD3BGC8"/>
<keyword evidence="9" id="KW-1185">Reference proteome</keyword>
<dbReference type="InterPro" id="IPR003340">
    <property type="entry name" value="B3_DNA-bd"/>
</dbReference>
<dbReference type="Proteomes" id="UP001632038">
    <property type="component" value="Unassembled WGS sequence"/>
</dbReference>
<dbReference type="Gene3D" id="2.40.330.10">
    <property type="entry name" value="DNA-binding pseudobarrel domain"/>
    <property type="match status" value="2"/>
</dbReference>
<feature type="region of interest" description="Disordered" evidence="6">
    <location>
        <begin position="115"/>
        <end position="135"/>
    </location>
</feature>